<evidence type="ECO:0000256" key="1">
    <source>
        <dbReference type="SAM" id="SignalP"/>
    </source>
</evidence>
<organism evidence="2 3">
    <name type="scientific">Mucilaginibacter achroorhodeus</name>
    <dbReference type="NCBI Taxonomy" id="2599294"/>
    <lineage>
        <taxon>Bacteria</taxon>
        <taxon>Pseudomonadati</taxon>
        <taxon>Bacteroidota</taxon>
        <taxon>Sphingobacteriia</taxon>
        <taxon>Sphingobacteriales</taxon>
        <taxon>Sphingobacteriaceae</taxon>
        <taxon>Mucilaginibacter</taxon>
    </lineage>
</organism>
<keyword evidence="3" id="KW-1185">Reference proteome</keyword>
<evidence type="ECO:0000313" key="3">
    <source>
        <dbReference type="Proteomes" id="UP000318010"/>
    </source>
</evidence>
<comment type="caution">
    <text evidence="2">The sequence shown here is derived from an EMBL/GenBank/DDBJ whole genome shotgun (WGS) entry which is preliminary data.</text>
</comment>
<reference evidence="2 3" key="1">
    <citation type="submission" date="2019-07" db="EMBL/GenBank/DDBJ databases">
        <authorList>
            <person name="Kim J."/>
        </authorList>
    </citation>
    <scope>NUCLEOTIDE SEQUENCE [LARGE SCALE GENOMIC DNA]</scope>
    <source>
        <strain evidence="2 3">MJ1a</strain>
    </source>
</reference>
<dbReference type="EMBL" id="VOEI01000001">
    <property type="protein sequence ID" value="TWR27832.1"/>
    <property type="molecule type" value="Genomic_DNA"/>
</dbReference>
<evidence type="ECO:0000313" key="2">
    <source>
        <dbReference type="EMBL" id="TWR27832.1"/>
    </source>
</evidence>
<dbReference type="OrthoDB" id="648040at2"/>
<protein>
    <recommendedName>
        <fullName evidence="4">Outer membrane protein beta-barrel domain-containing protein</fullName>
    </recommendedName>
</protein>
<evidence type="ECO:0008006" key="4">
    <source>
        <dbReference type="Google" id="ProtNLM"/>
    </source>
</evidence>
<gene>
    <name evidence="2" type="ORF">FPZ42_01060</name>
</gene>
<dbReference type="AlphaFoldDB" id="A0A563U8W9"/>
<dbReference type="Proteomes" id="UP000318010">
    <property type="component" value="Unassembled WGS sequence"/>
</dbReference>
<sequence>MTKLFIKGTFLTLAFAVISLAAKAQIGYDYAQYDLGLGGAYNTVYGDAQTTKGTPSAAVSFNFNQTPYANYIFEVQAGTLEGGDKLSTTGRYFKNSYTALVFRGQLQAGEIIDYSGGGIMAGLKNLYLSTGVGYVLNNMKDINRVSQKLQYPNGDPFYSGGLNKSNELYIPARIGYEFKFFNQYSQPSFKIDVGYQLNFDLTDNLDGFTAGKSKDVWSQISINLKFALGGVTSYRKTL</sequence>
<dbReference type="RefSeq" id="WP_146268649.1">
    <property type="nucleotide sequence ID" value="NZ_VOEI01000001.1"/>
</dbReference>
<feature type="chain" id="PRO_5021862645" description="Outer membrane protein beta-barrel domain-containing protein" evidence="1">
    <location>
        <begin position="25"/>
        <end position="238"/>
    </location>
</feature>
<feature type="signal peptide" evidence="1">
    <location>
        <begin position="1"/>
        <end position="24"/>
    </location>
</feature>
<accession>A0A563U8W9</accession>
<proteinExistence type="predicted"/>
<name>A0A563U8W9_9SPHI</name>
<keyword evidence="1" id="KW-0732">Signal</keyword>